<dbReference type="InterPro" id="IPR050109">
    <property type="entry name" value="HTH-type_TetR-like_transc_reg"/>
</dbReference>
<evidence type="ECO:0000256" key="2">
    <source>
        <dbReference type="ARBA" id="ARBA00023125"/>
    </source>
</evidence>
<dbReference type="InterPro" id="IPR036271">
    <property type="entry name" value="Tet_transcr_reg_TetR-rel_C_sf"/>
</dbReference>
<evidence type="ECO:0000256" key="1">
    <source>
        <dbReference type="ARBA" id="ARBA00023015"/>
    </source>
</evidence>
<evidence type="ECO:0000259" key="5">
    <source>
        <dbReference type="PROSITE" id="PS50977"/>
    </source>
</evidence>
<dbReference type="RefSeq" id="WP_285636165.1">
    <property type="nucleotide sequence ID" value="NZ_BSTJ01000020.1"/>
</dbReference>
<dbReference type="SUPFAM" id="SSF46689">
    <property type="entry name" value="Homeodomain-like"/>
    <property type="match status" value="1"/>
</dbReference>
<protein>
    <submittedName>
        <fullName evidence="6">TetR family transcriptional regulator</fullName>
    </submittedName>
</protein>
<dbReference type="InterPro" id="IPR001647">
    <property type="entry name" value="HTH_TetR"/>
</dbReference>
<organism evidence="6 7">
    <name type="scientific">Actinoallomurus iriomotensis</name>
    <dbReference type="NCBI Taxonomy" id="478107"/>
    <lineage>
        <taxon>Bacteria</taxon>
        <taxon>Bacillati</taxon>
        <taxon>Actinomycetota</taxon>
        <taxon>Actinomycetes</taxon>
        <taxon>Streptosporangiales</taxon>
        <taxon>Thermomonosporaceae</taxon>
        <taxon>Actinoallomurus</taxon>
    </lineage>
</organism>
<dbReference type="Gene3D" id="1.10.357.10">
    <property type="entry name" value="Tetracycline Repressor, domain 2"/>
    <property type="match status" value="1"/>
</dbReference>
<evidence type="ECO:0000256" key="3">
    <source>
        <dbReference type="ARBA" id="ARBA00023163"/>
    </source>
</evidence>
<proteinExistence type="predicted"/>
<keyword evidence="2 4" id="KW-0238">DNA-binding</keyword>
<dbReference type="GO" id="GO:0003700">
    <property type="term" value="F:DNA-binding transcription factor activity"/>
    <property type="evidence" value="ECO:0007669"/>
    <property type="project" value="TreeGrafter"/>
</dbReference>
<feature type="domain" description="HTH tetR-type" evidence="5">
    <location>
        <begin position="13"/>
        <end position="72"/>
    </location>
</feature>
<dbReference type="EMBL" id="BSTJ01000020">
    <property type="protein sequence ID" value="GLY81560.1"/>
    <property type="molecule type" value="Genomic_DNA"/>
</dbReference>
<dbReference type="SUPFAM" id="SSF48498">
    <property type="entry name" value="Tetracyclin repressor-like, C-terminal domain"/>
    <property type="match status" value="1"/>
</dbReference>
<sequence>MPDESRPLRADARRNRARILAVAEAVFAEKGPSASTEEVAERAGVAIGTVFRHFPTKRELLQAIMKDVLSRLTEQATALAADGDPGTALFTFFADLVAQAAEKKTVVELLSATGAGLTMADAVRPLRQEVAALLDHAQRAGAVRTDVRIDEVMALLAATCQGALQGGWDSDLRERALAIVFTGLRARAPG</sequence>
<dbReference type="InterPro" id="IPR009057">
    <property type="entry name" value="Homeodomain-like_sf"/>
</dbReference>
<dbReference type="Proteomes" id="UP001165135">
    <property type="component" value="Unassembled WGS sequence"/>
</dbReference>
<dbReference type="Pfam" id="PF00440">
    <property type="entry name" value="TetR_N"/>
    <property type="match status" value="1"/>
</dbReference>
<keyword evidence="3" id="KW-0804">Transcription</keyword>
<gene>
    <name evidence="6" type="ORF">Airi01_098270</name>
</gene>
<comment type="caution">
    <text evidence="6">The sequence shown here is derived from an EMBL/GenBank/DDBJ whole genome shotgun (WGS) entry which is preliminary data.</text>
</comment>
<feature type="DNA-binding region" description="H-T-H motif" evidence="4">
    <location>
        <begin position="35"/>
        <end position="54"/>
    </location>
</feature>
<dbReference type="Pfam" id="PF21597">
    <property type="entry name" value="TetR_C_43"/>
    <property type="match status" value="1"/>
</dbReference>
<dbReference type="InterPro" id="IPR049445">
    <property type="entry name" value="TetR_SbtR-like_C"/>
</dbReference>
<dbReference type="PANTHER" id="PTHR30055">
    <property type="entry name" value="HTH-TYPE TRANSCRIPTIONAL REGULATOR RUTR"/>
    <property type="match status" value="1"/>
</dbReference>
<accession>A0A9W6VV93</accession>
<evidence type="ECO:0000313" key="7">
    <source>
        <dbReference type="Proteomes" id="UP001165135"/>
    </source>
</evidence>
<dbReference type="PANTHER" id="PTHR30055:SF234">
    <property type="entry name" value="HTH-TYPE TRANSCRIPTIONAL REGULATOR BETI"/>
    <property type="match status" value="1"/>
</dbReference>
<evidence type="ECO:0000256" key="4">
    <source>
        <dbReference type="PROSITE-ProRule" id="PRU00335"/>
    </source>
</evidence>
<evidence type="ECO:0000313" key="6">
    <source>
        <dbReference type="EMBL" id="GLY81560.1"/>
    </source>
</evidence>
<name>A0A9W6VV93_9ACTN</name>
<dbReference type="PROSITE" id="PS50977">
    <property type="entry name" value="HTH_TETR_2"/>
    <property type="match status" value="1"/>
</dbReference>
<dbReference type="AlphaFoldDB" id="A0A9W6VV93"/>
<keyword evidence="1" id="KW-0805">Transcription regulation</keyword>
<dbReference type="InterPro" id="IPR023772">
    <property type="entry name" value="DNA-bd_HTH_TetR-type_CS"/>
</dbReference>
<dbReference type="PRINTS" id="PR00455">
    <property type="entry name" value="HTHTETR"/>
</dbReference>
<dbReference type="GO" id="GO:0000976">
    <property type="term" value="F:transcription cis-regulatory region binding"/>
    <property type="evidence" value="ECO:0007669"/>
    <property type="project" value="TreeGrafter"/>
</dbReference>
<reference evidence="6" key="1">
    <citation type="submission" date="2023-03" db="EMBL/GenBank/DDBJ databases">
        <title>Actinoallomurus iriomotensis NBRC 103681.</title>
        <authorList>
            <person name="Ichikawa N."/>
            <person name="Sato H."/>
            <person name="Tonouchi N."/>
        </authorList>
    </citation>
    <scope>NUCLEOTIDE SEQUENCE</scope>
    <source>
        <strain evidence="6">NBRC 103681</strain>
    </source>
</reference>
<dbReference type="PROSITE" id="PS01081">
    <property type="entry name" value="HTH_TETR_1"/>
    <property type="match status" value="1"/>
</dbReference>